<name>A0A6P8QCJ4_GEOSA</name>
<gene>
    <name evidence="4" type="primary">SDCCAG8</name>
</gene>
<proteinExistence type="predicted"/>
<feature type="coiled-coil region" evidence="1">
    <location>
        <begin position="241"/>
        <end position="286"/>
    </location>
</feature>
<dbReference type="RefSeq" id="XP_033793590.1">
    <property type="nucleotide sequence ID" value="XM_033937699.1"/>
</dbReference>
<reference evidence="4" key="1">
    <citation type="submission" date="2025-08" db="UniProtKB">
        <authorList>
            <consortium name="RefSeq"/>
        </authorList>
    </citation>
    <scope>IDENTIFICATION</scope>
</reference>
<dbReference type="FunCoup" id="A0A6P8QCJ4">
    <property type="interactions" value="1393"/>
</dbReference>
<dbReference type="Pfam" id="PF15964">
    <property type="entry name" value="CCCAP"/>
    <property type="match status" value="1"/>
</dbReference>
<dbReference type="GO" id="GO:0005814">
    <property type="term" value="C:centriole"/>
    <property type="evidence" value="ECO:0007669"/>
    <property type="project" value="TreeGrafter"/>
</dbReference>
<dbReference type="Proteomes" id="UP000515159">
    <property type="component" value="Chromosome 3"/>
</dbReference>
<dbReference type="GO" id="GO:0001764">
    <property type="term" value="P:neuron migration"/>
    <property type="evidence" value="ECO:0007669"/>
    <property type="project" value="TreeGrafter"/>
</dbReference>
<feature type="compositionally biased region" description="Basic and acidic residues" evidence="2">
    <location>
        <begin position="14"/>
        <end position="46"/>
    </location>
</feature>
<feature type="coiled-coil region" evidence="1">
    <location>
        <begin position="587"/>
        <end position="678"/>
    </location>
</feature>
<dbReference type="OrthoDB" id="10252347at2759"/>
<dbReference type="AlphaFoldDB" id="A0A6P8QCJ4"/>
<dbReference type="KEGG" id="gsh:117357319"/>
<evidence type="ECO:0000256" key="1">
    <source>
        <dbReference type="SAM" id="Coils"/>
    </source>
</evidence>
<organism evidence="3 4">
    <name type="scientific">Geotrypetes seraphini</name>
    <name type="common">Gaboon caecilian</name>
    <name type="synonym">Caecilia seraphini</name>
    <dbReference type="NCBI Taxonomy" id="260995"/>
    <lineage>
        <taxon>Eukaryota</taxon>
        <taxon>Metazoa</taxon>
        <taxon>Chordata</taxon>
        <taxon>Craniata</taxon>
        <taxon>Vertebrata</taxon>
        <taxon>Euteleostomi</taxon>
        <taxon>Amphibia</taxon>
        <taxon>Gymnophiona</taxon>
        <taxon>Geotrypetes</taxon>
    </lineage>
</organism>
<dbReference type="InParanoid" id="A0A6P8QCJ4"/>
<dbReference type="GO" id="GO:0007098">
    <property type="term" value="P:centrosome cycle"/>
    <property type="evidence" value="ECO:0007669"/>
    <property type="project" value="InterPro"/>
</dbReference>
<keyword evidence="1" id="KW-0175">Coiled coil</keyword>
<feature type="compositionally biased region" description="Acidic residues" evidence="2">
    <location>
        <begin position="1"/>
        <end position="13"/>
    </location>
</feature>
<accession>A0A6P8QCJ4</accession>
<sequence length="743" mass="86219">MQDSWDSDVEEHLEEYQRGFRERVNTSIEQLKDAIEQSNPKKKDSSLEQSAVIPSSEENNTDQVWKKLYHSHAVNQLKALLREQEERENKASSPRRRKISPTRASKETEDGLHNLNDLVPIIHDQSQYIHHLEAEVKFCKEELSGMKQRIRVVVLENVELREVMKSRVQETMREQTLLDGSASAQNSWIRADDSRTQQAIGQSPLHKTNILTSGEGDLQMPWVLKQSSLHDSKKQAINSSASLAALELEKLQQEMERLKLLYQAKTETLESQVISLRKELAESQKSGEDLKLRLKHQESLLEANSANRVSGLCLKCAQQEAVLAKTHANVHMQTIERLTKERDEVMDALVTLRGNLKDMQQRESSAYEQVKQAVKMTEEVNFEKTKALIQCEQLRNEIIRQTERLERELFAQQDKRAGEKEAIREEMKKEREELSLKVVSLSEDVARLEAQLERIMREKTCIANQLEGAQNQLSCQQTEVTKVCGEMRYQLNQAKMVKDEAEKEHREYRSKAIRELEIKDQEIQKLGLELSENKQRLEQAQKDTARSKDECLKLTELLGKSEHQLHLSRMEKDSIQQSLSNDARVLAFQAQQREQELTQKMQQMEAQQDKTVGELDSLLTSQNTFIAKLKEECQTLARKLEQITGKNRSGMEQLNQEKEYFQTKLKSIIKRNNELEEQCIQHGRMHERMKTRLQQLDKHCQTNAQQLIELLNQKNLLMKEKQGLTEEVHFLRIKLPSIPNADP</sequence>
<evidence type="ECO:0000313" key="3">
    <source>
        <dbReference type="Proteomes" id="UP000515159"/>
    </source>
</evidence>
<dbReference type="GO" id="GO:0035148">
    <property type="term" value="P:tube formation"/>
    <property type="evidence" value="ECO:0007669"/>
    <property type="project" value="TreeGrafter"/>
</dbReference>
<protein>
    <submittedName>
        <fullName evidence="4">Serologically defined colon cancer antigen 8</fullName>
    </submittedName>
</protein>
<dbReference type="PANTHER" id="PTHR34343:SF1">
    <property type="entry name" value="SEROLOGICALLY DEFINED COLON CANCER ANTIGEN 8"/>
    <property type="match status" value="1"/>
</dbReference>
<dbReference type="GO" id="GO:0030010">
    <property type="term" value="P:establishment of cell polarity"/>
    <property type="evidence" value="ECO:0007669"/>
    <property type="project" value="TreeGrafter"/>
</dbReference>
<feature type="coiled-coil region" evidence="1">
    <location>
        <begin position="335"/>
        <end position="362"/>
    </location>
</feature>
<feature type="region of interest" description="Disordered" evidence="2">
    <location>
        <begin position="1"/>
        <end position="60"/>
    </location>
</feature>
<evidence type="ECO:0000256" key="2">
    <source>
        <dbReference type="SAM" id="MobiDB-lite"/>
    </source>
</evidence>
<dbReference type="InterPro" id="IPR031887">
    <property type="entry name" value="SDCCAG8"/>
</dbReference>
<dbReference type="PANTHER" id="PTHR34343">
    <property type="entry name" value="SEROLOGICALLY DEFINED COLON CANCER ANTIGEN 8"/>
    <property type="match status" value="1"/>
</dbReference>
<keyword evidence="3" id="KW-1185">Reference proteome</keyword>
<feature type="coiled-coil region" evidence="1">
    <location>
        <begin position="388"/>
        <end position="550"/>
    </location>
</feature>
<dbReference type="CTD" id="10806"/>
<dbReference type="GeneID" id="117357319"/>
<dbReference type="GO" id="GO:0005813">
    <property type="term" value="C:centrosome"/>
    <property type="evidence" value="ECO:0007669"/>
    <property type="project" value="InterPro"/>
</dbReference>
<feature type="region of interest" description="Disordered" evidence="2">
    <location>
        <begin position="84"/>
        <end position="111"/>
    </location>
</feature>
<evidence type="ECO:0000313" key="4">
    <source>
        <dbReference type="RefSeq" id="XP_033793590.1"/>
    </source>
</evidence>
<feature type="compositionally biased region" description="Polar residues" evidence="2">
    <location>
        <begin position="47"/>
        <end position="60"/>
    </location>
</feature>